<keyword evidence="4 13" id="KW-0001">2Fe-2S</keyword>
<keyword evidence="16" id="KW-0560">Oxidoreductase</keyword>
<dbReference type="InterPro" id="IPR006656">
    <property type="entry name" value="Mopterin_OxRdtase"/>
</dbReference>
<dbReference type="AlphaFoldDB" id="A0A839HLE4"/>
<dbReference type="Pfam" id="PF22151">
    <property type="entry name" value="Fer4_NDSU1"/>
    <property type="match status" value="1"/>
</dbReference>
<dbReference type="PROSITE" id="PS51669">
    <property type="entry name" value="4FE4S_MOW_BIS_MGD"/>
    <property type="match status" value="1"/>
</dbReference>
<dbReference type="PROSITE" id="PS51839">
    <property type="entry name" value="4FE4S_HC3"/>
    <property type="match status" value="1"/>
</dbReference>
<dbReference type="Gene3D" id="2.40.40.20">
    <property type="match status" value="1"/>
</dbReference>
<evidence type="ECO:0000256" key="13">
    <source>
        <dbReference type="RuleBase" id="RU003525"/>
    </source>
</evidence>
<dbReference type="PANTHER" id="PTHR43105:SF13">
    <property type="entry name" value="NADH-UBIQUINONE OXIDOREDUCTASE 75 KDA SUBUNIT, MITOCHONDRIAL"/>
    <property type="match status" value="1"/>
</dbReference>
<dbReference type="PROSITE" id="PS00641">
    <property type="entry name" value="COMPLEX1_75K_1"/>
    <property type="match status" value="1"/>
</dbReference>
<dbReference type="EC" id="7.1.1.-" evidence="13"/>
<dbReference type="Gene3D" id="3.10.20.740">
    <property type="match status" value="1"/>
</dbReference>
<organism evidence="16 17">
    <name type="scientific">Thiospirillum jenense</name>
    <dbReference type="NCBI Taxonomy" id="1653858"/>
    <lineage>
        <taxon>Bacteria</taxon>
        <taxon>Pseudomonadati</taxon>
        <taxon>Pseudomonadota</taxon>
        <taxon>Gammaproteobacteria</taxon>
        <taxon>Chromatiales</taxon>
        <taxon>Chromatiaceae</taxon>
        <taxon>Thiospirillum</taxon>
    </lineage>
</organism>
<dbReference type="GO" id="GO:0008137">
    <property type="term" value="F:NADH dehydrogenase (ubiquinone) activity"/>
    <property type="evidence" value="ECO:0007669"/>
    <property type="project" value="UniProtKB-UniRule"/>
</dbReference>
<evidence type="ECO:0000259" key="15">
    <source>
        <dbReference type="PROSITE" id="PS51839"/>
    </source>
</evidence>
<dbReference type="SUPFAM" id="SSF54862">
    <property type="entry name" value="4Fe-4S ferredoxins"/>
    <property type="match status" value="1"/>
</dbReference>
<dbReference type="Pfam" id="PF22117">
    <property type="entry name" value="Fer4_Nqo3"/>
    <property type="match status" value="1"/>
</dbReference>
<dbReference type="PROSITE" id="PS00642">
    <property type="entry name" value="COMPLEX1_75K_2"/>
    <property type="match status" value="1"/>
</dbReference>
<reference evidence="16 17" key="1">
    <citation type="journal article" date="2020" name="Arch. Microbiol.">
        <title>The genome sequence of the giant phototrophic gammaproteobacterium Thiospirillum jenense gives insight into its physiological properties and phylogenetic relationships.</title>
        <authorList>
            <person name="Imhoff J.F."/>
            <person name="Meyer T.E."/>
            <person name="Kyndt J.A."/>
        </authorList>
    </citation>
    <scope>NUCLEOTIDE SEQUENCE [LARGE SCALE GENOMIC DNA]</scope>
    <source>
        <strain evidence="16 17">DSM 216</strain>
    </source>
</reference>
<dbReference type="Gene3D" id="3.40.50.740">
    <property type="match status" value="2"/>
</dbReference>
<dbReference type="Gene3D" id="3.30.70.20">
    <property type="match status" value="1"/>
</dbReference>
<dbReference type="SUPFAM" id="SSF53706">
    <property type="entry name" value="Formate dehydrogenase/DMSO reductase, domains 1-3"/>
    <property type="match status" value="1"/>
</dbReference>
<comment type="similarity">
    <text evidence="2 13">Belongs to the complex I 75 kDa subunit family.</text>
</comment>
<keyword evidence="7 13" id="KW-1278">Translocase</keyword>
<dbReference type="InterPro" id="IPR036010">
    <property type="entry name" value="2Fe-2S_ferredoxin-like_sf"/>
</dbReference>
<dbReference type="CDD" id="cd00207">
    <property type="entry name" value="fer2"/>
    <property type="match status" value="1"/>
</dbReference>
<feature type="domain" description="4Fe-4S Mo/W bis-MGD-type" evidence="14">
    <location>
        <begin position="222"/>
        <end position="278"/>
    </location>
</feature>
<evidence type="ECO:0000256" key="1">
    <source>
        <dbReference type="ARBA" id="ARBA00001966"/>
    </source>
</evidence>
<evidence type="ECO:0000256" key="2">
    <source>
        <dbReference type="ARBA" id="ARBA00005404"/>
    </source>
</evidence>
<dbReference type="GO" id="GO:0048038">
    <property type="term" value="F:quinone binding"/>
    <property type="evidence" value="ECO:0007669"/>
    <property type="project" value="UniProtKB-UniRule"/>
</dbReference>
<comment type="cofactor">
    <cofactor evidence="1 13">
        <name>[4Fe-4S] cluster</name>
        <dbReference type="ChEBI" id="CHEBI:49883"/>
    </cofactor>
</comment>
<dbReference type="GO" id="GO:0051537">
    <property type="term" value="F:2 iron, 2 sulfur cluster binding"/>
    <property type="evidence" value="ECO:0007669"/>
    <property type="project" value="UniProtKB-UniRule"/>
</dbReference>
<keyword evidence="8 13" id="KW-0408">Iron</keyword>
<evidence type="ECO:0000256" key="12">
    <source>
        <dbReference type="ARBA" id="ARBA00047712"/>
    </source>
</evidence>
<evidence type="ECO:0000256" key="8">
    <source>
        <dbReference type="ARBA" id="ARBA00023004"/>
    </source>
</evidence>
<sequence length="790" mass="84468">MSDKITIEIDGRSCEAAAGEMIIAVADREGIPIPRFCYHPKLSVAANCRMCLVEAEQNGRPFPKPVPACATPVGTGLKVWTRSAKALDAQRSTMEFLLINHPLDCPICDQGGECELQDVAVGYGGDVSRYSEAKRVVVDEDLGALIATCMTRCIHCTRCVRFIAEIAGTRELGATGRSDHMRIGTFVATGIAHELSGNIIDLCPVGALTAKPSQFKARAWELTAHDSIAPHDAVGAKIQLHVRRGQVIRVHPRCDEAINENWLADRERFSYEGLTSVARLTHPRLKRDGVWHDVSWDVALQQVAAVFNTVPGDDLGVLLSPQSTLEELYLAQRLFRAHGCPNIDSRLRQQDFRGDAVDVVPWLGLPIADLEQQTAVLVIGSDLRQEQPLLAHRLRKAALHGATIALVNPYQVNLTHPNHQFVAAPQQLLTELAAIAAALGGRGAGEIANLIAQATPTDAHQTVANALKTAGESQHGRILLGALAAADPNYVAFKALAYLIAEVSGCGVGYLPPAANSVGVYFAGALPHVTAGNQPAATVGLNTAAMLSNPRRAYFLWGFEPDNDLIDPTAARKALNAAEFVVIGTAFTSPALEAVADVLLPIAAYAETAGTLVNAAGTWQRFQGAVAPPGEARPGWKVLRVLGNAFNCDGFNYQSAKDVHDELLTNCGECELTTAPQGEYSPLVTRPDPIELTRIGAVPIYAVDSLVRHADSLQQTPLAIPFQAGLHPDEARRRGLNTGDQVRIQQGDAVMTTTVVIDTTVAIGTIRIPAGIIDSEQLGAQIGAVSFSRV</sequence>
<dbReference type="PROSITE" id="PS00643">
    <property type="entry name" value="COMPLEX1_75K_3"/>
    <property type="match status" value="1"/>
</dbReference>
<dbReference type="SUPFAM" id="SSF54292">
    <property type="entry name" value="2Fe-2S ferredoxin-like"/>
    <property type="match status" value="1"/>
</dbReference>
<dbReference type="EMBL" id="JABVCQ010000019">
    <property type="protein sequence ID" value="MBB1126492.1"/>
    <property type="molecule type" value="Genomic_DNA"/>
</dbReference>
<evidence type="ECO:0000256" key="4">
    <source>
        <dbReference type="ARBA" id="ARBA00022714"/>
    </source>
</evidence>
<dbReference type="Proteomes" id="UP000548632">
    <property type="component" value="Unassembled WGS sequence"/>
</dbReference>
<accession>A0A839HLE4</accession>
<dbReference type="SMART" id="SM00929">
    <property type="entry name" value="NADH-G_4Fe-4S_3"/>
    <property type="match status" value="1"/>
</dbReference>
<dbReference type="PANTHER" id="PTHR43105">
    <property type="entry name" value="RESPIRATORY NITRATE REDUCTASE"/>
    <property type="match status" value="1"/>
</dbReference>
<dbReference type="InterPro" id="IPR009010">
    <property type="entry name" value="Asp_de-COase-like_dom_sf"/>
</dbReference>
<dbReference type="RefSeq" id="WP_182584120.1">
    <property type="nucleotide sequence ID" value="NZ_JABVCQ010000019.1"/>
</dbReference>
<dbReference type="InterPro" id="IPR006963">
    <property type="entry name" value="Mopterin_OxRdtase_4Fe-4S_dom"/>
</dbReference>
<keyword evidence="5 13" id="KW-0874">Quinone</keyword>
<protein>
    <recommendedName>
        <fullName evidence="13">NADH-quinone oxidoreductase</fullName>
        <ecNumber evidence="13">7.1.1.-</ecNumber>
    </recommendedName>
</protein>
<dbReference type="GO" id="GO:0016020">
    <property type="term" value="C:membrane"/>
    <property type="evidence" value="ECO:0007669"/>
    <property type="project" value="InterPro"/>
</dbReference>
<proteinExistence type="inferred from homology"/>
<evidence type="ECO:0000259" key="14">
    <source>
        <dbReference type="PROSITE" id="PS51669"/>
    </source>
</evidence>
<dbReference type="InterPro" id="IPR001041">
    <property type="entry name" value="2Fe-2S_ferredoxin-type"/>
</dbReference>
<feature type="domain" description="4Fe-4S His(Cys)3-ligated-type" evidence="15">
    <location>
        <begin position="85"/>
        <end position="124"/>
    </location>
</feature>
<dbReference type="InterPro" id="IPR000283">
    <property type="entry name" value="NADH_UbQ_OxRdtase_75kDa_su_CS"/>
</dbReference>
<comment type="catalytic activity">
    <reaction evidence="12 13">
        <text>a quinone + NADH + 5 H(+)(in) = a quinol + NAD(+) + 4 H(+)(out)</text>
        <dbReference type="Rhea" id="RHEA:57888"/>
        <dbReference type="ChEBI" id="CHEBI:15378"/>
        <dbReference type="ChEBI" id="CHEBI:24646"/>
        <dbReference type="ChEBI" id="CHEBI:57540"/>
        <dbReference type="ChEBI" id="CHEBI:57945"/>
        <dbReference type="ChEBI" id="CHEBI:132124"/>
    </reaction>
</comment>
<evidence type="ECO:0000313" key="16">
    <source>
        <dbReference type="EMBL" id="MBB1126492.1"/>
    </source>
</evidence>
<dbReference type="GO" id="GO:0046872">
    <property type="term" value="F:metal ion binding"/>
    <property type="evidence" value="ECO:0007669"/>
    <property type="project" value="UniProtKB-UniRule"/>
</dbReference>
<evidence type="ECO:0000256" key="7">
    <source>
        <dbReference type="ARBA" id="ARBA00022967"/>
    </source>
</evidence>
<dbReference type="FunFam" id="3.30.70.20:FF:000002">
    <property type="entry name" value="NADH-ubiquinone oxidoreductase 75 kDa subunit"/>
    <property type="match status" value="1"/>
</dbReference>
<evidence type="ECO:0000313" key="17">
    <source>
        <dbReference type="Proteomes" id="UP000548632"/>
    </source>
</evidence>
<evidence type="ECO:0000256" key="3">
    <source>
        <dbReference type="ARBA" id="ARBA00022485"/>
    </source>
</evidence>
<comment type="cofactor">
    <cofactor evidence="13">
        <name>[2Fe-2S] cluster</name>
        <dbReference type="ChEBI" id="CHEBI:190135"/>
    </cofactor>
    <text evidence="13">Binds 1 [2Fe-2S] cluster per subunit.</text>
</comment>
<name>A0A839HLE4_9GAMM</name>
<dbReference type="InterPro" id="IPR050123">
    <property type="entry name" value="Prok_molybdopt-oxidoreductase"/>
</dbReference>
<evidence type="ECO:0000256" key="6">
    <source>
        <dbReference type="ARBA" id="ARBA00022723"/>
    </source>
</evidence>
<dbReference type="Pfam" id="PF10588">
    <property type="entry name" value="NADH-G_4Fe-4S_3"/>
    <property type="match status" value="1"/>
</dbReference>
<comment type="function">
    <text evidence="13">NDH-1 shuttles electrons from NADH, via FMN and iron-sulfur (Fe-S) centers, to quinones in the respiratory chain. Couples the redox reaction to proton translocation (for every two electrons transferred, four hydrogen ions are translocated across the cytoplasmic membrane), and thus conserves the redox energy in a proton gradient.</text>
</comment>
<dbReference type="GO" id="GO:0051539">
    <property type="term" value="F:4 iron, 4 sulfur cluster binding"/>
    <property type="evidence" value="ECO:0007669"/>
    <property type="project" value="UniProtKB-KW"/>
</dbReference>
<keyword evidence="10 13" id="KW-0520">NAD</keyword>
<dbReference type="Gene3D" id="3.40.228.10">
    <property type="entry name" value="Dimethylsulfoxide Reductase, domain 2"/>
    <property type="match status" value="1"/>
</dbReference>
<dbReference type="Pfam" id="PF13510">
    <property type="entry name" value="Fer2_4"/>
    <property type="match status" value="1"/>
</dbReference>
<keyword evidence="3 13" id="KW-0004">4Fe-4S</keyword>
<evidence type="ECO:0000256" key="11">
    <source>
        <dbReference type="ARBA" id="ARBA00026021"/>
    </source>
</evidence>
<keyword evidence="17" id="KW-1185">Reference proteome</keyword>
<dbReference type="InterPro" id="IPR054351">
    <property type="entry name" value="NADH_UbQ_OxRdtase_ferredoxin"/>
</dbReference>
<evidence type="ECO:0000256" key="5">
    <source>
        <dbReference type="ARBA" id="ARBA00022719"/>
    </source>
</evidence>
<dbReference type="NCBIfam" id="TIGR01973">
    <property type="entry name" value="NuoG"/>
    <property type="match status" value="1"/>
</dbReference>
<comment type="subunit">
    <text evidence="11">Composed of 13 different subunits. Subunits NuoCD, E, F, and G constitute the peripheral sector of the complex.</text>
</comment>
<keyword evidence="9 13" id="KW-0411">Iron-sulfur</keyword>
<dbReference type="InterPro" id="IPR019574">
    <property type="entry name" value="NADH_UbQ_OxRdtase_Gsu_4Fe4S-bd"/>
</dbReference>
<evidence type="ECO:0000256" key="10">
    <source>
        <dbReference type="ARBA" id="ARBA00023027"/>
    </source>
</evidence>
<dbReference type="GO" id="GO:0042773">
    <property type="term" value="P:ATP synthesis coupled electron transport"/>
    <property type="evidence" value="ECO:0007669"/>
    <property type="project" value="InterPro"/>
</dbReference>
<comment type="caution">
    <text evidence="16">The sequence shown here is derived from an EMBL/GenBank/DDBJ whole genome shotgun (WGS) entry which is preliminary data.</text>
</comment>
<dbReference type="InterPro" id="IPR010228">
    <property type="entry name" value="NADH_UbQ_OxRdtase_Gsu"/>
</dbReference>
<dbReference type="GO" id="GO:0016651">
    <property type="term" value="F:oxidoreductase activity, acting on NAD(P)H"/>
    <property type="evidence" value="ECO:0007669"/>
    <property type="project" value="InterPro"/>
</dbReference>
<dbReference type="Pfam" id="PF00384">
    <property type="entry name" value="Molybdopterin"/>
    <property type="match status" value="1"/>
</dbReference>
<gene>
    <name evidence="16" type="ORF">HUK38_09630</name>
</gene>
<keyword evidence="6 13" id="KW-0479">Metal-binding</keyword>
<dbReference type="SUPFAM" id="SSF50692">
    <property type="entry name" value="ADC-like"/>
    <property type="match status" value="1"/>
</dbReference>
<evidence type="ECO:0000256" key="9">
    <source>
        <dbReference type="ARBA" id="ARBA00023014"/>
    </source>
</evidence>
<dbReference type="FunFam" id="3.10.20.740:FF:000001">
    <property type="entry name" value="NADH-quinone oxidoreductase subunit G"/>
    <property type="match status" value="1"/>
</dbReference>